<dbReference type="Pfam" id="PF02540">
    <property type="entry name" value="NAD_synthase"/>
    <property type="match status" value="1"/>
</dbReference>
<dbReference type="EMBL" id="FNQN01000001">
    <property type="protein sequence ID" value="SDZ77504.1"/>
    <property type="molecule type" value="Genomic_DNA"/>
</dbReference>
<dbReference type="PANTHER" id="PTHR43169">
    <property type="entry name" value="EXSB FAMILY PROTEIN"/>
    <property type="match status" value="1"/>
</dbReference>
<dbReference type="GO" id="GO:0016783">
    <property type="term" value="F:sulfurtransferase activity"/>
    <property type="evidence" value="ECO:0007669"/>
    <property type="project" value="InterPro"/>
</dbReference>
<dbReference type="InterPro" id="IPR022310">
    <property type="entry name" value="NAD/GMP_synthase"/>
</dbReference>
<evidence type="ECO:0000256" key="1">
    <source>
        <dbReference type="PIRSR" id="PIRSR006661-1"/>
    </source>
</evidence>
<dbReference type="Gene3D" id="3.40.50.620">
    <property type="entry name" value="HUPs"/>
    <property type="match status" value="1"/>
</dbReference>
<accession>A0A1H3VTE7</accession>
<feature type="domain" description="NAD/GMP synthase" evidence="2">
    <location>
        <begin position="15"/>
        <end position="81"/>
    </location>
</feature>
<gene>
    <name evidence="3" type="ORF">SAMN05660420_00246</name>
</gene>
<dbReference type="PIRSF" id="PIRSF006661">
    <property type="entry name" value="PP-lp_UCP006661"/>
    <property type="match status" value="1"/>
</dbReference>
<organism evidence="3 4">
    <name type="scientific">Desulfuromusa kysingii</name>
    <dbReference type="NCBI Taxonomy" id="37625"/>
    <lineage>
        <taxon>Bacteria</taxon>
        <taxon>Pseudomonadati</taxon>
        <taxon>Thermodesulfobacteriota</taxon>
        <taxon>Desulfuromonadia</taxon>
        <taxon>Desulfuromonadales</taxon>
        <taxon>Geopsychrobacteraceae</taxon>
        <taxon>Desulfuromusa</taxon>
    </lineage>
</organism>
<dbReference type="RefSeq" id="WP_092344112.1">
    <property type="nucleotide sequence ID" value="NZ_FNQN01000001.1"/>
</dbReference>
<proteinExistence type="predicted"/>
<dbReference type="OrthoDB" id="9776919at2"/>
<dbReference type="AlphaFoldDB" id="A0A1H3VTE7"/>
<dbReference type="STRING" id="37625.SAMN05660420_00246"/>
<dbReference type="GO" id="GO:0006163">
    <property type="term" value="P:purine nucleotide metabolic process"/>
    <property type="evidence" value="ECO:0007669"/>
    <property type="project" value="UniProtKB-ARBA"/>
</dbReference>
<dbReference type="SUPFAM" id="SSF52402">
    <property type="entry name" value="Adenine nucleotide alpha hydrolases-like"/>
    <property type="match status" value="1"/>
</dbReference>
<dbReference type="CDD" id="cd01990">
    <property type="entry name" value="LarE-like"/>
    <property type="match status" value="1"/>
</dbReference>
<dbReference type="NCBIfam" id="TIGR00268">
    <property type="entry name" value="ATP-dependent sacrificial sulfur transferase LarE"/>
    <property type="match status" value="1"/>
</dbReference>
<keyword evidence="4" id="KW-1185">Reference proteome</keyword>
<evidence type="ECO:0000259" key="2">
    <source>
        <dbReference type="Pfam" id="PF02540"/>
    </source>
</evidence>
<dbReference type="InterPro" id="IPR052188">
    <property type="entry name" value="Ni-pincer_cofactor_biosynth"/>
</dbReference>
<dbReference type="Proteomes" id="UP000199409">
    <property type="component" value="Unassembled WGS sequence"/>
</dbReference>
<evidence type="ECO:0000313" key="3">
    <source>
        <dbReference type="EMBL" id="SDZ77504.1"/>
    </source>
</evidence>
<reference evidence="3 4" key="1">
    <citation type="submission" date="2016-10" db="EMBL/GenBank/DDBJ databases">
        <authorList>
            <person name="de Groot N.N."/>
        </authorList>
    </citation>
    <scope>NUCLEOTIDE SEQUENCE [LARGE SCALE GENOMIC DNA]</scope>
    <source>
        <strain evidence="3 4">DSM 7343</strain>
    </source>
</reference>
<sequence>MSLEQKYLQLQKLLSEFKSVVIAFSGGVDSTLLLKVACDTLGVDQVLALTARSPIFPSYELDQSEQLAREFGVRQHFIESGEIQLPDFVENSPQRCYYCKQNMLNLFLQITSSTDILLDGSNLDDQNDFRPGRKAVTTLGIRSPLLEAKLGKDEIRVLSRRLHLSTWNKQPFACLATRFPYGTSITIKQLQQVDKCEEWLRLQGFSAYRVRCHDQLARIEVGADEISRLLDSTLRDKLLKTFKDNGFDYVTLDLQGYRSGSMNEVLPATNTLKS</sequence>
<name>A0A1H3VTE7_9BACT</name>
<dbReference type="InterPro" id="IPR005232">
    <property type="entry name" value="LarE"/>
</dbReference>
<feature type="active site" description="Nucleophile and sulfur donor" evidence="1">
    <location>
        <position position="174"/>
    </location>
</feature>
<dbReference type="InterPro" id="IPR014729">
    <property type="entry name" value="Rossmann-like_a/b/a_fold"/>
</dbReference>
<protein>
    <recommendedName>
        <fullName evidence="2">NAD/GMP synthase domain-containing protein</fullName>
    </recommendedName>
</protein>
<dbReference type="PANTHER" id="PTHR43169:SF2">
    <property type="entry name" value="NAD_GMP SYNTHASE DOMAIN-CONTAINING PROTEIN"/>
    <property type="match status" value="1"/>
</dbReference>
<evidence type="ECO:0000313" key="4">
    <source>
        <dbReference type="Proteomes" id="UP000199409"/>
    </source>
</evidence>